<accession>A0A170PDA2</accession>
<dbReference type="Gene3D" id="3.40.50.300">
    <property type="entry name" value="P-loop containing nucleotide triphosphate hydrolases"/>
    <property type="match status" value="1"/>
</dbReference>
<protein>
    <recommendedName>
        <fullName evidence="3">Terminase large subunit gp17-like C-terminal domain-containing protein</fullName>
    </recommendedName>
</protein>
<dbReference type="Proteomes" id="UP000215027">
    <property type="component" value="Chromosome I"/>
</dbReference>
<name>A0A170PDA2_9CHLR</name>
<proteinExistence type="predicted"/>
<dbReference type="InterPro" id="IPR027417">
    <property type="entry name" value="P-loop_NTPase"/>
</dbReference>
<dbReference type="RefSeq" id="WP_095041583.1">
    <property type="nucleotide sequence ID" value="NZ_LN890655.1"/>
</dbReference>
<reference evidence="1" key="1">
    <citation type="submission" date="2016-01" db="EMBL/GenBank/DDBJ databases">
        <authorList>
            <person name="Mcilroy J.S."/>
            <person name="Karst M S."/>
            <person name="Albertsen M."/>
        </authorList>
    </citation>
    <scope>NUCLEOTIDE SEQUENCE</scope>
    <source>
        <strain evidence="1">Cfx-K</strain>
    </source>
</reference>
<organism evidence="1 2">
    <name type="scientific">Candidatus Promineifilum breve</name>
    <dbReference type="NCBI Taxonomy" id="1806508"/>
    <lineage>
        <taxon>Bacteria</taxon>
        <taxon>Bacillati</taxon>
        <taxon>Chloroflexota</taxon>
        <taxon>Ardenticatenia</taxon>
        <taxon>Candidatus Promineifilales</taxon>
        <taxon>Candidatus Promineifilaceae</taxon>
        <taxon>Candidatus Promineifilum</taxon>
    </lineage>
</organism>
<evidence type="ECO:0000313" key="2">
    <source>
        <dbReference type="Proteomes" id="UP000215027"/>
    </source>
</evidence>
<evidence type="ECO:0008006" key="3">
    <source>
        <dbReference type="Google" id="ProtNLM"/>
    </source>
</evidence>
<dbReference type="OrthoDB" id="2985622at2"/>
<evidence type="ECO:0000313" key="1">
    <source>
        <dbReference type="EMBL" id="CUS01907.1"/>
    </source>
</evidence>
<gene>
    <name evidence="1" type="ORF">CFX0092_A0026</name>
</gene>
<dbReference type="Gene3D" id="3.30.420.240">
    <property type="match status" value="1"/>
</dbReference>
<keyword evidence="2" id="KW-1185">Reference proteome</keyword>
<dbReference type="KEGG" id="pbf:CFX0092_A0026"/>
<dbReference type="AlphaFoldDB" id="A0A170PDA2"/>
<dbReference type="EMBL" id="LN890655">
    <property type="protein sequence ID" value="CUS01907.1"/>
    <property type="molecule type" value="Genomic_DNA"/>
</dbReference>
<sequence length="514" mass="56045">MSDPRTPAAAAVLADIERFSRHVIGLPLYPYQVEPLRVIIDAILHRRGREYLLVFPRQSGKNEAVAHLLVYLLTLFQRRGGQIVYGAVGDGLGRGMLRLEQRLDTPWTRGRWRRGGRPRRYSLGRASVVFISSHPGAASRGETADHLLILDEAQDHDPAHVEAVFTPMRAAHNATAVYLGTARTTTDFLWTKKGELEAAEAADGARRVFLVGPELVAAANPAYAAFLAEQVRRYGRRHPIVAAEYFLEPIDGAGGLFPPWRLALMRGDHPRVTAPIPGELYVATIDPAGQDAAAADPGAPLDNPDRDFTVATIFRVAAPIEAGGGPIYEAVDVFVDQGSRHFQAAPGRARLADLLAAYLRRWNAAHVLIDAAGVGQGLADWLAAALGRERVTPFLWGGASVKARLGSDFLALIDTGRFRYWTGDEDEPLSDGWWFRRQAEACAYSLGPGGRFDHDLRWGVPAARADTPLGPRPIHDDRLLSAALVAEIERRRAAGRLHLGTSLSRVVAAADPLE</sequence>